<keyword evidence="2 5" id="KW-0238">DNA-binding</keyword>
<dbReference type="PANTHER" id="PTHR33204">
    <property type="entry name" value="TRANSCRIPTIONAL REGULATOR, MARR FAMILY"/>
    <property type="match status" value="1"/>
</dbReference>
<dbReference type="GO" id="GO:0003677">
    <property type="term" value="F:DNA binding"/>
    <property type="evidence" value="ECO:0007669"/>
    <property type="project" value="UniProtKB-KW"/>
</dbReference>
<dbReference type="Pfam" id="PF01638">
    <property type="entry name" value="HxlR"/>
    <property type="match status" value="1"/>
</dbReference>
<reference evidence="5" key="1">
    <citation type="submission" date="2020-11" db="EMBL/GenBank/DDBJ databases">
        <title>Carbohydrate-dependent, anaerobic sulfur respiration: A novel catabolism in halophilic archaea.</title>
        <authorList>
            <person name="Sorokin D.Y."/>
            <person name="Messina E."/>
            <person name="Smedile F."/>
            <person name="La Cono V."/>
            <person name="Hallsworth J.E."/>
            <person name="Yakimov M.M."/>
        </authorList>
    </citation>
    <scope>NUCLEOTIDE SEQUENCE</scope>
    <source>
        <strain evidence="5">HSR12-1</strain>
    </source>
</reference>
<dbReference type="CDD" id="cd00090">
    <property type="entry name" value="HTH_ARSR"/>
    <property type="match status" value="1"/>
</dbReference>
<accession>A0A897N3D8</accession>
<dbReference type="PROSITE" id="PS51118">
    <property type="entry name" value="HTH_HXLR"/>
    <property type="match status" value="1"/>
</dbReference>
<dbReference type="InterPro" id="IPR002577">
    <property type="entry name" value="HTH_HxlR"/>
</dbReference>
<dbReference type="InterPro" id="IPR036390">
    <property type="entry name" value="WH_DNA-bd_sf"/>
</dbReference>
<sequence>MSSELTTTDEQAGPCPVVRTIEQIGSEWRLVVLHELQNGERRFNELKRATDASARTLSRVLDDLQEQGFVTRRLEEDAPVASYYRLTEKGESLCPVFDAIESWGEEWLAEADA</sequence>
<keyword evidence="1" id="KW-0805">Transcription regulation</keyword>
<dbReference type="Gene3D" id="1.10.10.10">
    <property type="entry name" value="Winged helix-like DNA-binding domain superfamily/Winged helix DNA-binding domain"/>
    <property type="match status" value="1"/>
</dbReference>
<evidence type="ECO:0000256" key="1">
    <source>
        <dbReference type="ARBA" id="ARBA00023015"/>
    </source>
</evidence>
<keyword evidence="3" id="KW-0804">Transcription</keyword>
<evidence type="ECO:0000256" key="3">
    <source>
        <dbReference type="ARBA" id="ARBA00023163"/>
    </source>
</evidence>
<proteinExistence type="predicted"/>
<dbReference type="PANTHER" id="PTHR33204:SF18">
    <property type="entry name" value="TRANSCRIPTIONAL REGULATORY PROTEIN"/>
    <property type="match status" value="1"/>
</dbReference>
<evidence type="ECO:0000256" key="2">
    <source>
        <dbReference type="ARBA" id="ARBA00023125"/>
    </source>
</evidence>
<dbReference type="InterPro" id="IPR011991">
    <property type="entry name" value="ArsR-like_HTH"/>
</dbReference>
<dbReference type="RefSeq" id="WP_229113232.1">
    <property type="nucleotide sequence ID" value="NZ_CP064787.1"/>
</dbReference>
<organism evidence="5 6">
    <name type="scientific">Halapricum desulfuricans</name>
    <dbReference type="NCBI Taxonomy" id="2841257"/>
    <lineage>
        <taxon>Archaea</taxon>
        <taxon>Methanobacteriati</taxon>
        <taxon>Methanobacteriota</taxon>
        <taxon>Stenosarchaea group</taxon>
        <taxon>Halobacteria</taxon>
        <taxon>Halobacteriales</taxon>
        <taxon>Haloarculaceae</taxon>
        <taxon>Halapricum</taxon>
    </lineage>
</organism>
<evidence type="ECO:0000313" key="6">
    <source>
        <dbReference type="Proteomes" id="UP000663525"/>
    </source>
</evidence>
<dbReference type="AlphaFoldDB" id="A0A897N3D8"/>
<evidence type="ECO:0000259" key="4">
    <source>
        <dbReference type="PROSITE" id="PS51118"/>
    </source>
</evidence>
<dbReference type="Proteomes" id="UP000663525">
    <property type="component" value="Chromosome"/>
</dbReference>
<dbReference type="InterPro" id="IPR036388">
    <property type="entry name" value="WH-like_DNA-bd_sf"/>
</dbReference>
<evidence type="ECO:0000313" key="5">
    <source>
        <dbReference type="EMBL" id="QSG06738.1"/>
    </source>
</evidence>
<dbReference type="EMBL" id="CP064787">
    <property type="protein sequence ID" value="QSG06738.1"/>
    <property type="molecule type" value="Genomic_DNA"/>
</dbReference>
<dbReference type="GeneID" id="68855971"/>
<feature type="domain" description="HTH hxlR-type" evidence="4">
    <location>
        <begin position="15"/>
        <end position="112"/>
    </location>
</feature>
<protein>
    <submittedName>
        <fullName evidence="5">DNA-binding transcriptional regulator, HxlR family</fullName>
    </submittedName>
</protein>
<gene>
    <name evidence="5" type="primary">hxlR4</name>
    <name evidence="5" type="ORF">HSR121_2417</name>
</gene>
<name>A0A897N3D8_9EURY</name>
<dbReference type="SUPFAM" id="SSF46785">
    <property type="entry name" value="Winged helix' DNA-binding domain"/>
    <property type="match status" value="1"/>
</dbReference>